<sequence length="71" mass="8284">VNVLNSIKIYDNVIREIGCIDDFENIYKSESLSRVKEIGVKLGTVRHKHFVRDKRHLITQGRMGVISHYML</sequence>
<organism evidence="1">
    <name type="scientific">Arion vulgaris</name>
    <dbReference type="NCBI Taxonomy" id="1028688"/>
    <lineage>
        <taxon>Eukaryota</taxon>
        <taxon>Metazoa</taxon>
        <taxon>Spiralia</taxon>
        <taxon>Lophotrochozoa</taxon>
        <taxon>Mollusca</taxon>
        <taxon>Gastropoda</taxon>
        <taxon>Heterobranchia</taxon>
        <taxon>Euthyneura</taxon>
        <taxon>Panpulmonata</taxon>
        <taxon>Eupulmonata</taxon>
        <taxon>Stylommatophora</taxon>
        <taxon>Helicina</taxon>
        <taxon>Arionoidea</taxon>
        <taxon>Arionidae</taxon>
        <taxon>Arion</taxon>
    </lineage>
</organism>
<reference evidence="1" key="1">
    <citation type="submission" date="2014-12" db="EMBL/GenBank/DDBJ databases">
        <title>Insight into the proteome of Arion vulgaris.</title>
        <authorList>
            <person name="Aradska J."/>
            <person name="Bulat T."/>
            <person name="Smidak R."/>
            <person name="Sarate P."/>
            <person name="Gangsoo J."/>
            <person name="Sialana F."/>
            <person name="Bilban M."/>
            <person name="Lubec G."/>
        </authorList>
    </citation>
    <scope>NUCLEOTIDE SEQUENCE</scope>
    <source>
        <tissue evidence="1">Skin</tissue>
    </source>
</reference>
<evidence type="ECO:0000313" key="1">
    <source>
        <dbReference type="EMBL" id="CEK67196.1"/>
    </source>
</evidence>
<dbReference type="EMBL" id="HACG01020331">
    <property type="protein sequence ID" value="CEK67196.1"/>
    <property type="molecule type" value="Transcribed_RNA"/>
</dbReference>
<accession>A0A0B6ZH38</accession>
<gene>
    <name evidence="1" type="primary">ORF61716</name>
</gene>
<name>A0A0B6ZH38_9EUPU</name>
<protein>
    <submittedName>
        <fullName evidence="1">Uncharacterized protein</fullName>
    </submittedName>
</protein>
<feature type="non-terminal residue" evidence="1">
    <location>
        <position position="1"/>
    </location>
</feature>
<feature type="non-terminal residue" evidence="1">
    <location>
        <position position="71"/>
    </location>
</feature>
<dbReference type="AlphaFoldDB" id="A0A0B6ZH38"/>
<proteinExistence type="predicted"/>